<dbReference type="OrthoDB" id="276422at2759"/>
<keyword evidence="6" id="KW-0804">Transcription</keyword>
<keyword evidence="3" id="KW-0240">DNA-directed RNA polymerase</keyword>
<dbReference type="Pfam" id="PF00940">
    <property type="entry name" value="RNA_pol"/>
    <property type="match status" value="1"/>
</dbReference>
<dbReference type="InterPro" id="IPR046950">
    <property type="entry name" value="DNA-dir_Rpol_C_phage-type"/>
</dbReference>
<protein>
    <recommendedName>
        <fullName evidence="2">DNA-directed RNA polymerase</fullName>
        <ecNumber evidence="2">2.7.7.6</ecNumber>
    </recommendedName>
</protein>
<dbReference type="PANTHER" id="PTHR10102">
    <property type="entry name" value="DNA-DIRECTED RNA POLYMERASE, MITOCHONDRIAL"/>
    <property type="match status" value="1"/>
</dbReference>
<evidence type="ECO:0000256" key="7">
    <source>
        <dbReference type="ARBA" id="ARBA00048552"/>
    </source>
</evidence>
<comment type="catalytic activity">
    <reaction evidence="7">
        <text>RNA(n) + a ribonucleoside 5'-triphosphate = RNA(n+1) + diphosphate</text>
        <dbReference type="Rhea" id="RHEA:21248"/>
        <dbReference type="Rhea" id="RHEA-COMP:14527"/>
        <dbReference type="Rhea" id="RHEA-COMP:17342"/>
        <dbReference type="ChEBI" id="CHEBI:33019"/>
        <dbReference type="ChEBI" id="CHEBI:61557"/>
        <dbReference type="ChEBI" id="CHEBI:140395"/>
        <dbReference type="EC" id="2.7.7.6"/>
    </reaction>
</comment>
<accession>A0A3P6PYR7</accession>
<organism evidence="9 10">
    <name type="scientific">Dibothriocephalus latus</name>
    <name type="common">Fish tapeworm</name>
    <name type="synonym">Diphyllobothrium latum</name>
    <dbReference type="NCBI Taxonomy" id="60516"/>
    <lineage>
        <taxon>Eukaryota</taxon>
        <taxon>Metazoa</taxon>
        <taxon>Spiralia</taxon>
        <taxon>Lophotrochozoa</taxon>
        <taxon>Platyhelminthes</taxon>
        <taxon>Cestoda</taxon>
        <taxon>Eucestoda</taxon>
        <taxon>Diphyllobothriidea</taxon>
        <taxon>Diphyllobothriidae</taxon>
        <taxon>Dibothriocephalus</taxon>
    </lineage>
</organism>
<keyword evidence="10" id="KW-1185">Reference proteome</keyword>
<dbReference type="InterPro" id="IPR043502">
    <property type="entry name" value="DNA/RNA_pol_sf"/>
</dbReference>
<keyword evidence="5" id="KW-0548">Nucleotidyltransferase</keyword>
<dbReference type="GO" id="GO:0006390">
    <property type="term" value="P:mitochondrial transcription"/>
    <property type="evidence" value="ECO:0007669"/>
    <property type="project" value="TreeGrafter"/>
</dbReference>
<evidence type="ECO:0000313" key="9">
    <source>
        <dbReference type="EMBL" id="VDK35063.1"/>
    </source>
</evidence>
<proteinExistence type="inferred from homology"/>
<dbReference type="Proteomes" id="UP000281553">
    <property type="component" value="Unassembled WGS sequence"/>
</dbReference>
<evidence type="ECO:0000256" key="3">
    <source>
        <dbReference type="ARBA" id="ARBA00022478"/>
    </source>
</evidence>
<dbReference type="EC" id="2.7.7.6" evidence="2"/>
<keyword evidence="4" id="KW-0808">Transferase</keyword>
<dbReference type="GO" id="GO:0001018">
    <property type="term" value="F:mitochondrial promoter sequence-specific DNA binding"/>
    <property type="evidence" value="ECO:0007669"/>
    <property type="project" value="TreeGrafter"/>
</dbReference>
<feature type="domain" description="DNA-directed RNA polymerase C-terminal" evidence="8">
    <location>
        <begin position="8"/>
        <end position="151"/>
    </location>
</feature>
<reference evidence="9 10" key="1">
    <citation type="submission" date="2018-11" db="EMBL/GenBank/DDBJ databases">
        <authorList>
            <consortium name="Pathogen Informatics"/>
        </authorList>
    </citation>
    <scope>NUCLEOTIDE SEQUENCE [LARGE SCALE GENOMIC DNA]</scope>
</reference>
<dbReference type="InterPro" id="IPR002092">
    <property type="entry name" value="DNA-dir_Rpol_phage-type"/>
</dbReference>
<evidence type="ECO:0000313" key="10">
    <source>
        <dbReference type="Proteomes" id="UP000281553"/>
    </source>
</evidence>
<evidence type="ECO:0000256" key="4">
    <source>
        <dbReference type="ARBA" id="ARBA00022679"/>
    </source>
</evidence>
<gene>
    <name evidence="9" type="ORF">DILT_LOCUS648</name>
</gene>
<evidence type="ECO:0000256" key="2">
    <source>
        <dbReference type="ARBA" id="ARBA00012418"/>
    </source>
</evidence>
<sequence length="153" mass="17181">MLSRHITKDLSCRISWVTPLGLPVVQPYVKSAYRSLEVDFWSGSSSHRQLLDISALTRAAALAEKSRTWKGAKDSLVSLPPPNPIKQKNAFPPNFIHSLDSCHMMLTALHCYREGILFASVHDCFWTHAASVDCMNRVSTDVVDPLHTFDLLF</sequence>
<dbReference type="GO" id="GO:0034245">
    <property type="term" value="C:mitochondrial DNA-directed RNA polymerase complex"/>
    <property type="evidence" value="ECO:0007669"/>
    <property type="project" value="TreeGrafter"/>
</dbReference>
<dbReference type="SUPFAM" id="SSF56672">
    <property type="entry name" value="DNA/RNA polymerases"/>
    <property type="match status" value="1"/>
</dbReference>
<dbReference type="PANTHER" id="PTHR10102:SF0">
    <property type="entry name" value="DNA-DIRECTED RNA POLYMERASE, MITOCHONDRIAL"/>
    <property type="match status" value="1"/>
</dbReference>
<evidence type="ECO:0000256" key="5">
    <source>
        <dbReference type="ARBA" id="ARBA00022695"/>
    </source>
</evidence>
<dbReference type="EMBL" id="UYRU01002989">
    <property type="protein sequence ID" value="VDK35063.1"/>
    <property type="molecule type" value="Genomic_DNA"/>
</dbReference>
<dbReference type="Gene3D" id="3.30.70.370">
    <property type="match status" value="1"/>
</dbReference>
<name>A0A3P6PYR7_DIBLA</name>
<dbReference type="AlphaFoldDB" id="A0A3P6PYR7"/>
<comment type="similarity">
    <text evidence="1">Belongs to the phage and mitochondrial RNA polymerase family.</text>
</comment>
<evidence type="ECO:0000256" key="6">
    <source>
        <dbReference type="ARBA" id="ARBA00023163"/>
    </source>
</evidence>
<evidence type="ECO:0000259" key="8">
    <source>
        <dbReference type="Pfam" id="PF00940"/>
    </source>
</evidence>
<evidence type="ECO:0000256" key="1">
    <source>
        <dbReference type="ARBA" id="ARBA00009493"/>
    </source>
</evidence>
<dbReference type="GO" id="GO:0003899">
    <property type="term" value="F:DNA-directed RNA polymerase activity"/>
    <property type="evidence" value="ECO:0007669"/>
    <property type="project" value="UniProtKB-EC"/>
</dbReference>